<sequence>MAQTSGPLAGQNFTDKMWRTIVGAEPSIVGDVNGLSYSITLPTSSDDALLGTPGQDSASVVAGFGHQIEAGTTESLTIPPVVTENASRTDLIVVRYDPAYTTVPGPCRLYRIPGVEGSSATPSYNATPGGIEDMPLWAVTRTYGQSLNQATKRDLRVRTGPKLHVLEGNSMPTSVPIGTIAHRGGYLWERVIDNNGSVSWTQTVTPAEELNRSEFLTSETGWAVNSLPAKMVRDGTHRSITVEMFSADGNNLTSSSTGNIADQVMFRLKHASDRPAGEVNVLIRYRYVEDGSPVAYGYGVLRTDGACIFTNLTPGIDFNPSGSLGASPSWDVQMSMSYSVAP</sequence>
<organism evidence="1 2">
    <name type="scientific">Paraoerskovia sediminicola</name>
    <dbReference type="NCBI Taxonomy" id="1138587"/>
    <lineage>
        <taxon>Bacteria</taxon>
        <taxon>Bacillati</taxon>
        <taxon>Actinomycetota</taxon>
        <taxon>Actinomycetes</taxon>
        <taxon>Micrococcales</taxon>
        <taxon>Cellulomonadaceae</taxon>
        <taxon>Paraoerskovia</taxon>
    </lineage>
</organism>
<dbReference type="EMBL" id="AP027729">
    <property type="protein sequence ID" value="BDZ40831.1"/>
    <property type="molecule type" value="Genomic_DNA"/>
</dbReference>
<evidence type="ECO:0000313" key="1">
    <source>
        <dbReference type="EMBL" id="BDZ40831.1"/>
    </source>
</evidence>
<dbReference type="RefSeq" id="WP_286218159.1">
    <property type="nucleotide sequence ID" value="NZ_AP027729.1"/>
</dbReference>
<accession>A0ABM8FYT3</accession>
<reference evidence="2" key="1">
    <citation type="journal article" date="2019" name="Int. J. Syst. Evol. Microbiol.">
        <title>The Global Catalogue of Microorganisms (GCM) 10K type strain sequencing project: providing services to taxonomists for standard genome sequencing and annotation.</title>
        <authorList>
            <consortium name="The Broad Institute Genomics Platform"/>
            <consortium name="The Broad Institute Genome Sequencing Center for Infectious Disease"/>
            <person name="Wu L."/>
            <person name="Ma J."/>
        </authorList>
    </citation>
    <scope>NUCLEOTIDE SEQUENCE [LARGE SCALE GENOMIC DNA]</scope>
    <source>
        <strain evidence="2">NBRC 108565</strain>
    </source>
</reference>
<evidence type="ECO:0008006" key="3">
    <source>
        <dbReference type="Google" id="ProtNLM"/>
    </source>
</evidence>
<keyword evidence="2" id="KW-1185">Reference proteome</keyword>
<name>A0ABM8FYT3_9CELL</name>
<protein>
    <recommendedName>
        <fullName evidence="3">Minor tail protein</fullName>
    </recommendedName>
</protein>
<evidence type="ECO:0000313" key="2">
    <source>
        <dbReference type="Proteomes" id="UP001321475"/>
    </source>
</evidence>
<proteinExistence type="predicted"/>
<dbReference type="Proteomes" id="UP001321475">
    <property type="component" value="Chromosome"/>
</dbReference>
<gene>
    <name evidence="1" type="ORF">GCM10025865_01300</name>
</gene>